<evidence type="ECO:0000259" key="1">
    <source>
        <dbReference type="Pfam" id="PF04015"/>
    </source>
</evidence>
<evidence type="ECO:0000313" key="2">
    <source>
        <dbReference type="EMBL" id="CAI4032140.1"/>
    </source>
</evidence>
<keyword evidence="3" id="KW-1185">Reference proteome</keyword>
<sequence length="359" mass="38394">MIDLSRRDLLGRIGFGAGLYAAIAMAPRSLLGDLLFEPKAPLVEPKPIPPNPFVNGARSLVAVVQGRDPHAMLAAGLERLGGLIRLPIQGKHVLIKPNVVNDRPPPSTTNPLVVEAVIRSVRSAGAGEVAVADSSGLIRFPTRANLEATGMRAAAARQGAKILALEDEGWVGVEPPGATVLRRYYVSKPLYDADLVINVPVVKTHRFAHYSCSLKNWVGIVHPRNRPSVAFLSGHWHERIAELNLAVHPQLTVADGTTIMIEGGPTSGTPAQADLLLISGDRVALDVTALALLRSYGQWPKILEGSPWDQRQIKRAIELGLGASGPDHIELVPVSTEGECAAFARLVDRLRKEVGAGQV</sequence>
<feature type="domain" description="DUF362" evidence="1">
    <location>
        <begin position="93"/>
        <end position="290"/>
    </location>
</feature>
<name>A0AA86MZX6_9BACT</name>
<dbReference type="RefSeq" id="WP_289268886.1">
    <property type="nucleotide sequence ID" value="NZ_OX365700.1"/>
</dbReference>
<dbReference type="Proteomes" id="UP001179121">
    <property type="component" value="Chromosome"/>
</dbReference>
<dbReference type="InterPro" id="IPR006311">
    <property type="entry name" value="TAT_signal"/>
</dbReference>
<evidence type="ECO:0000313" key="3">
    <source>
        <dbReference type="Proteomes" id="UP001179121"/>
    </source>
</evidence>
<organism evidence="2 3">
    <name type="scientific">Nitrospira tepida</name>
    <dbReference type="NCBI Taxonomy" id="2973512"/>
    <lineage>
        <taxon>Bacteria</taxon>
        <taxon>Pseudomonadati</taxon>
        <taxon>Nitrospirota</taxon>
        <taxon>Nitrospiria</taxon>
        <taxon>Nitrospirales</taxon>
        <taxon>Nitrospiraceae</taxon>
        <taxon>Nitrospira</taxon>
    </lineage>
</organism>
<gene>
    <name evidence="2" type="ORF">DNFV4_02568</name>
</gene>
<reference evidence="2" key="1">
    <citation type="submission" date="2022-10" db="EMBL/GenBank/DDBJ databases">
        <authorList>
            <person name="Koch H."/>
        </authorList>
    </citation>
    <scope>NUCLEOTIDE SEQUENCE</scope>
    <source>
        <strain evidence="2">DNF</strain>
    </source>
</reference>
<dbReference type="PROSITE" id="PS51318">
    <property type="entry name" value="TAT"/>
    <property type="match status" value="1"/>
</dbReference>
<dbReference type="Pfam" id="PF04015">
    <property type="entry name" value="DUF362"/>
    <property type="match status" value="1"/>
</dbReference>
<dbReference type="KEGG" id="nti:DNFV4_02568"/>
<protein>
    <recommendedName>
        <fullName evidence="1">DUF362 domain-containing protein</fullName>
    </recommendedName>
</protein>
<dbReference type="AlphaFoldDB" id="A0AA86MZX6"/>
<dbReference type="EMBL" id="OX365700">
    <property type="protein sequence ID" value="CAI4032140.1"/>
    <property type="molecule type" value="Genomic_DNA"/>
</dbReference>
<dbReference type="InterPro" id="IPR007160">
    <property type="entry name" value="DUF362"/>
</dbReference>
<proteinExistence type="predicted"/>
<accession>A0AA86MZX6</accession>